<accession>D4Z8I4</accession>
<dbReference type="Pfam" id="PF00037">
    <property type="entry name" value="Fer4"/>
    <property type="match status" value="1"/>
</dbReference>
<proteinExistence type="predicted"/>
<dbReference type="EMBL" id="AP010804">
    <property type="protein sequence ID" value="BAI98803.1"/>
    <property type="molecule type" value="Genomic_DNA"/>
</dbReference>
<gene>
    <name evidence="6" type="ordered locus">SJA_C2-04400</name>
</gene>
<dbReference type="GeneID" id="29275439"/>
<protein>
    <submittedName>
        <fullName evidence="6">Putative iron-sulfur cluster binding protein</fullName>
    </submittedName>
</protein>
<dbReference type="KEGG" id="sjp:SJA_C2-04400"/>
<sequence length="446" mass="50490">MTGEAMAFDDHPTVRALREQESIEPVEKVSAALLKQIARECGAADAGLVELTRPALAPQIPYIRKVYGRTKTLLAIVCRMNEWPVRSETRSVANEEFHATYDHVNEACREIVRELARRGIPACNAIAAFPMELDQPKIMMVQHKPVAVEAGLGHMGVHRSVIHPKFGSFILLGTVLLGVEVDEYDQPVDYNPCLGCKLCVAACPVGAIKADGAFDFMTCYTHNYHDFTGNFLNWVENVVEAKDKADYRKRIPPSETQLMWQSLSFKPQYKAAYCISVCPAGEEVISPFLRDRKTYVEDVVKPLLDKKETLYVIKGTDADESVPRKFPHKQIKHVRAGRITTSLMGHIFSLRLSFQRGAARKLNLTSHWTFEDAKPHLVTVRIAGKQLDISDRSHVGEADFKVWVRLERWYDYLNMLCELDDLFEEGSIRLEGERSQLDAYLACFPF</sequence>
<reference evidence="6 7" key="1">
    <citation type="journal article" date="2010" name="J. Bacteriol.">
        <title>Complete genome sequence of the representative gamma-hexachlorocyclohexane-degrading bacterium Sphingobium japonicum UT26.</title>
        <authorList>
            <person name="Nagata Y."/>
            <person name="Ohtsubo Y."/>
            <person name="Endo R."/>
            <person name="Ichikawa N."/>
            <person name="Ankai A."/>
            <person name="Oguchi A."/>
            <person name="Fukui S."/>
            <person name="Fujita N."/>
            <person name="Tsuda M."/>
        </authorList>
    </citation>
    <scope>NUCLEOTIDE SEQUENCE [LARGE SCALE GENOMIC DNA]</scope>
    <source>
        <strain evidence="7">DSM 16413 / CCM 7287 / MTCC 6362 / UT26 / NBRC 101211 / UT26S</strain>
    </source>
</reference>
<dbReference type="GO" id="GO:0008616">
    <property type="term" value="P:tRNA queuosine(34) biosynthetic process"/>
    <property type="evidence" value="ECO:0007669"/>
    <property type="project" value="InterPro"/>
</dbReference>
<evidence type="ECO:0000256" key="4">
    <source>
        <dbReference type="ARBA" id="ARBA00023014"/>
    </source>
</evidence>
<dbReference type="eggNOG" id="COG1600">
    <property type="taxonomic scope" value="Bacteria"/>
</dbReference>
<dbReference type="RefSeq" id="WP_013054012.1">
    <property type="nucleotide sequence ID" value="NC_014013.1"/>
</dbReference>
<dbReference type="SUPFAM" id="SSF54862">
    <property type="entry name" value="4Fe-4S ferredoxins"/>
    <property type="match status" value="1"/>
</dbReference>
<dbReference type="AlphaFoldDB" id="D4Z8I4"/>
<dbReference type="GO" id="GO:0046872">
    <property type="term" value="F:metal ion binding"/>
    <property type="evidence" value="ECO:0007669"/>
    <property type="project" value="UniProtKB-KW"/>
</dbReference>
<evidence type="ECO:0000256" key="1">
    <source>
        <dbReference type="ARBA" id="ARBA00022485"/>
    </source>
</evidence>
<feature type="domain" description="4Fe-4S ferredoxin-type" evidence="5">
    <location>
        <begin position="184"/>
        <end position="213"/>
    </location>
</feature>
<evidence type="ECO:0000313" key="6">
    <source>
        <dbReference type="EMBL" id="BAI98803.1"/>
    </source>
</evidence>
<dbReference type="GO" id="GO:0051539">
    <property type="term" value="F:4 iron, 4 sulfur cluster binding"/>
    <property type="evidence" value="ECO:0007669"/>
    <property type="project" value="UniProtKB-KW"/>
</dbReference>
<dbReference type="HOGENOM" id="CLU_018093_1_0_5"/>
<keyword evidence="2" id="KW-0479">Metal-binding</keyword>
<dbReference type="InterPro" id="IPR017900">
    <property type="entry name" value="4Fe4S_Fe_S_CS"/>
</dbReference>
<name>D4Z8I4_SPHIU</name>
<evidence type="ECO:0000259" key="5">
    <source>
        <dbReference type="PROSITE" id="PS51379"/>
    </source>
</evidence>
<keyword evidence="4" id="KW-0411">Iron-sulfur</keyword>
<dbReference type="Proteomes" id="UP000007753">
    <property type="component" value="Chromosome 2"/>
</dbReference>
<dbReference type="InterPro" id="IPR004453">
    <property type="entry name" value="QueG"/>
</dbReference>
<evidence type="ECO:0000256" key="3">
    <source>
        <dbReference type="ARBA" id="ARBA00023004"/>
    </source>
</evidence>
<dbReference type="PROSITE" id="PS00198">
    <property type="entry name" value="4FE4S_FER_1"/>
    <property type="match status" value="1"/>
</dbReference>
<dbReference type="PANTHER" id="PTHR30002">
    <property type="entry name" value="EPOXYQUEUOSINE REDUCTASE"/>
    <property type="match status" value="1"/>
</dbReference>
<keyword evidence="1" id="KW-0004">4Fe-4S</keyword>
<dbReference type="GO" id="GO:0052693">
    <property type="term" value="F:epoxyqueuosine reductase activity"/>
    <property type="evidence" value="ECO:0007669"/>
    <property type="project" value="TreeGrafter"/>
</dbReference>
<evidence type="ECO:0000313" key="7">
    <source>
        <dbReference type="Proteomes" id="UP000007753"/>
    </source>
</evidence>
<dbReference type="PANTHER" id="PTHR30002:SF4">
    <property type="entry name" value="EPOXYQUEUOSINE REDUCTASE"/>
    <property type="match status" value="1"/>
</dbReference>
<dbReference type="Gene3D" id="3.30.70.20">
    <property type="match status" value="1"/>
</dbReference>
<dbReference type="PROSITE" id="PS51379">
    <property type="entry name" value="4FE4S_FER_2"/>
    <property type="match status" value="1"/>
</dbReference>
<organism evidence="6 7">
    <name type="scientific">Sphingobium indicum (strain DSM 16413 / CCM 7287 / MTCC 6362 / UT26 / NBRC 101211 / UT26S)</name>
    <name type="common">Sphingobium japonicum</name>
    <dbReference type="NCBI Taxonomy" id="452662"/>
    <lineage>
        <taxon>Bacteria</taxon>
        <taxon>Pseudomonadati</taxon>
        <taxon>Pseudomonadota</taxon>
        <taxon>Alphaproteobacteria</taxon>
        <taxon>Sphingomonadales</taxon>
        <taxon>Sphingomonadaceae</taxon>
        <taxon>Sphingobium</taxon>
    </lineage>
</organism>
<dbReference type="InterPro" id="IPR017896">
    <property type="entry name" value="4Fe4S_Fe-S-bd"/>
</dbReference>
<keyword evidence="7" id="KW-1185">Reference proteome</keyword>
<evidence type="ECO:0000256" key="2">
    <source>
        <dbReference type="ARBA" id="ARBA00022723"/>
    </source>
</evidence>
<keyword evidence="3" id="KW-0408">Iron</keyword>
<dbReference type="STRING" id="452662.SJA_C2-04400"/>